<proteinExistence type="predicted"/>
<dbReference type="GeneID" id="85229173"/>
<dbReference type="EMBL" id="CP043875">
    <property type="protein sequence ID" value="WOF15796.1"/>
    <property type="molecule type" value="Genomic_DNA"/>
</dbReference>
<protein>
    <submittedName>
        <fullName evidence="1">Uncharacterized protein</fullName>
    </submittedName>
</protein>
<organism evidence="1 2">
    <name type="scientific">Methanochimaera problematica</name>
    <dbReference type="NCBI Taxonomy" id="2609417"/>
    <lineage>
        <taxon>Archaea</taxon>
        <taxon>Methanobacteriati</taxon>
        <taxon>Methanobacteriota</taxon>
        <taxon>Stenosarchaea group</taxon>
        <taxon>Methanomicrobia</taxon>
        <taxon>Methanomicrobiales</taxon>
        <taxon>Methanomicrobiaceae</taxon>
        <taxon>Methanochimaera</taxon>
    </lineage>
</organism>
<evidence type="ECO:0000313" key="1">
    <source>
        <dbReference type="EMBL" id="WOF15796.1"/>
    </source>
</evidence>
<dbReference type="AlphaFoldDB" id="A0AA97I3Z9"/>
<dbReference type="RefSeq" id="WP_317137369.1">
    <property type="nucleotide sequence ID" value="NZ_CP043875.1"/>
</dbReference>
<sequence>MKKRQNIDLLSFGADDVKNVEPSKLAQWAKKQIGVSCDLLSYQMECLARVQKGFADKPCSGGLFYKKRVLESIAGIKSGFLNSEPYPECELMKEDAKRVSRISKGISVAMPPPSGLMIEDSYFNNRGDFIGALSEVYSKMMREQRDAGIKKHVLISDRFDSTELDDLPHNKIFYFSPEGSSSVMKSILSVQDNIAVYSKKIPVLFEILNEYDVKNVIVVDGNISDFDLCMNHFDPDNIFMGGYCCKCPGSYWKDLKENAFLMV</sequence>
<dbReference type="Proteomes" id="UP001301797">
    <property type="component" value="Chromosome"/>
</dbReference>
<dbReference type="KEGG" id="mefw:F1737_03350"/>
<evidence type="ECO:0000313" key="2">
    <source>
        <dbReference type="Proteomes" id="UP001301797"/>
    </source>
</evidence>
<keyword evidence="2" id="KW-1185">Reference proteome</keyword>
<name>A0AA97I3Z9_9EURY</name>
<gene>
    <name evidence="1" type="ORF">F1737_03350</name>
</gene>
<reference evidence="1 2" key="1">
    <citation type="submission" date="2019-09" db="EMBL/GenBank/DDBJ databases">
        <title>The complete genome of Methanoplanus sp. FWC-SCC4.</title>
        <authorList>
            <person name="Chen S.-C."/>
            <person name="Zhou Y.-Z."/>
            <person name="Lai M.-C."/>
        </authorList>
    </citation>
    <scope>NUCLEOTIDE SEQUENCE [LARGE SCALE GENOMIC DNA]</scope>
    <source>
        <strain evidence="1 2">FWC-SCC4</strain>
    </source>
</reference>
<accession>A0AA97I3Z9</accession>